<evidence type="ECO:0000313" key="4">
    <source>
        <dbReference type="Proteomes" id="UP000799779"/>
    </source>
</evidence>
<dbReference type="EMBL" id="ML977566">
    <property type="protein sequence ID" value="KAF2004677.1"/>
    <property type="molecule type" value="Genomic_DNA"/>
</dbReference>
<dbReference type="OrthoDB" id="3799681at2759"/>
<dbReference type="Proteomes" id="UP000799779">
    <property type="component" value="Unassembled WGS sequence"/>
</dbReference>
<dbReference type="AlphaFoldDB" id="A0A6A5WSX8"/>
<accession>A0A6A5WSX8</accession>
<feature type="region of interest" description="Disordered" evidence="1">
    <location>
        <begin position="42"/>
        <end position="169"/>
    </location>
</feature>
<evidence type="ECO:0000256" key="2">
    <source>
        <dbReference type="SAM" id="SignalP"/>
    </source>
</evidence>
<keyword evidence="2" id="KW-0732">Signal</keyword>
<gene>
    <name evidence="3" type="ORF">P154DRAFT_571887</name>
</gene>
<keyword evidence="4" id="KW-1185">Reference proteome</keyword>
<organism evidence="3 4">
    <name type="scientific">Amniculicola lignicola CBS 123094</name>
    <dbReference type="NCBI Taxonomy" id="1392246"/>
    <lineage>
        <taxon>Eukaryota</taxon>
        <taxon>Fungi</taxon>
        <taxon>Dikarya</taxon>
        <taxon>Ascomycota</taxon>
        <taxon>Pezizomycotina</taxon>
        <taxon>Dothideomycetes</taxon>
        <taxon>Pleosporomycetidae</taxon>
        <taxon>Pleosporales</taxon>
        <taxon>Amniculicolaceae</taxon>
        <taxon>Amniculicola</taxon>
    </lineage>
</organism>
<feature type="compositionally biased region" description="Acidic residues" evidence="1">
    <location>
        <begin position="160"/>
        <end position="169"/>
    </location>
</feature>
<evidence type="ECO:0000256" key="1">
    <source>
        <dbReference type="SAM" id="MobiDB-lite"/>
    </source>
</evidence>
<protein>
    <submittedName>
        <fullName evidence="3">Uncharacterized protein</fullName>
    </submittedName>
</protein>
<name>A0A6A5WSX8_9PLEO</name>
<feature type="compositionally biased region" description="Pro residues" evidence="1">
    <location>
        <begin position="48"/>
        <end position="59"/>
    </location>
</feature>
<sequence length="379" mass="42360">MRFSTSNAILLAALIGAPLQALPLPCPDGHCLKQTLSLRDPSPGIPFIKPPKPIVPVPRPFNQIQPGKPYKRPPVLEPKPGKPAQQKPESPPVPKCKRTGECSVSEPPAAPAPPASGFDDASEAVRARGQQSQQTLDDTHRTSPPRPDAQREPISKSYDIEDDFNPPYTQDEDAIFLEQLIPNFKYNSFDDWRQTLVSNKGAKKNAKEDEKPYLDMLETYDLAEIRTMVIAQSKNKELKAVEGDPPLRWSDMVMEIWRTAATKANINPSELRFMVRDNIRTQNRATEKAIDDSIAKVTANGRGDPKAMQTYRRDSTGDELAAYQLIAGTPHGDRVLRMLGDFHTELRNLNIQAFHVFRPTTINGPRQSKEYAIVIQFGH</sequence>
<reference evidence="3" key="1">
    <citation type="journal article" date="2020" name="Stud. Mycol.">
        <title>101 Dothideomycetes genomes: a test case for predicting lifestyles and emergence of pathogens.</title>
        <authorList>
            <person name="Haridas S."/>
            <person name="Albert R."/>
            <person name="Binder M."/>
            <person name="Bloem J."/>
            <person name="Labutti K."/>
            <person name="Salamov A."/>
            <person name="Andreopoulos B."/>
            <person name="Baker S."/>
            <person name="Barry K."/>
            <person name="Bills G."/>
            <person name="Bluhm B."/>
            <person name="Cannon C."/>
            <person name="Castanera R."/>
            <person name="Culley D."/>
            <person name="Daum C."/>
            <person name="Ezra D."/>
            <person name="Gonzalez J."/>
            <person name="Henrissat B."/>
            <person name="Kuo A."/>
            <person name="Liang C."/>
            <person name="Lipzen A."/>
            <person name="Lutzoni F."/>
            <person name="Magnuson J."/>
            <person name="Mondo S."/>
            <person name="Nolan M."/>
            <person name="Ohm R."/>
            <person name="Pangilinan J."/>
            <person name="Park H.-J."/>
            <person name="Ramirez L."/>
            <person name="Alfaro M."/>
            <person name="Sun H."/>
            <person name="Tritt A."/>
            <person name="Yoshinaga Y."/>
            <person name="Zwiers L.-H."/>
            <person name="Turgeon B."/>
            <person name="Goodwin S."/>
            <person name="Spatafora J."/>
            <person name="Crous P."/>
            <person name="Grigoriev I."/>
        </authorList>
    </citation>
    <scope>NUCLEOTIDE SEQUENCE</scope>
    <source>
        <strain evidence="3">CBS 123094</strain>
    </source>
</reference>
<feature type="signal peptide" evidence="2">
    <location>
        <begin position="1"/>
        <end position="21"/>
    </location>
</feature>
<evidence type="ECO:0000313" key="3">
    <source>
        <dbReference type="EMBL" id="KAF2004677.1"/>
    </source>
</evidence>
<feature type="chain" id="PRO_5025521823" evidence="2">
    <location>
        <begin position="22"/>
        <end position="379"/>
    </location>
</feature>
<proteinExistence type="predicted"/>